<evidence type="ECO:0000256" key="3">
    <source>
        <dbReference type="ARBA" id="ARBA00022598"/>
    </source>
</evidence>
<keyword evidence="5" id="KW-0067">ATP-binding</keyword>
<evidence type="ECO:0000313" key="10">
    <source>
        <dbReference type="EMBL" id="JAP95529.1"/>
    </source>
</evidence>
<dbReference type="GO" id="GO:0070150">
    <property type="term" value="P:mitochondrial glycyl-tRNA aminoacylation"/>
    <property type="evidence" value="ECO:0007669"/>
    <property type="project" value="TreeGrafter"/>
</dbReference>
<dbReference type="SUPFAM" id="SSF52954">
    <property type="entry name" value="Class II aaRS ABD-related"/>
    <property type="match status" value="1"/>
</dbReference>
<dbReference type="Pfam" id="PF00587">
    <property type="entry name" value="tRNA-synt_2b"/>
    <property type="match status" value="1"/>
</dbReference>
<dbReference type="GO" id="GO:0005524">
    <property type="term" value="F:ATP binding"/>
    <property type="evidence" value="ECO:0007669"/>
    <property type="project" value="UniProtKB-KW"/>
</dbReference>
<dbReference type="Gene3D" id="3.40.50.800">
    <property type="entry name" value="Anticodon-binding domain"/>
    <property type="match status" value="1"/>
</dbReference>
<evidence type="ECO:0000259" key="9">
    <source>
        <dbReference type="PROSITE" id="PS50862"/>
    </source>
</evidence>
<dbReference type="Pfam" id="PF03129">
    <property type="entry name" value="HGTP_anticodon"/>
    <property type="match status" value="1"/>
</dbReference>
<keyword evidence="7 10" id="KW-0030">Aminoacyl-tRNA synthetase</keyword>
<dbReference type="InterPro" id="IPR004154">
    <property type="entry name" value="Anticodon-bd"/>
</dbReference>
<accession>A0A146KJU0</accession>
<name>A0A146KJU0_9EUKA</name>
<dbReference type="PANTHER" id="PTHR10745">
    <property type="entry name" value="GLYCYL-TRNA SYNTHETASE/DNA POLYMERASE SUBUNIT GAMMA-2"/>
    <property type="match status" value="1"/>
</dbReference>
<dbReference type="GO" id="GO:0004820">
    <property type="term" value="F:glycine-tRNA ligase activity"/>
    <property type="evidence" value="ECO:0007669"/>
    <property type="project" value="UniProtKB-EC"/>
</dbReference>
<gene>
    <name evidence="10" type="ORF">TPC1_11455</name>
</gene>
<dbReference type="EMBL" id="GDID01001077">
    <property type="protein sequence ID" value="JAP95529.1"/>
    <property type="molecule type" value="Transcribed_RNA"/>
</dbReference>
<dbReference type="FunFam" id="3.40.50.800:FF:000004">
    <property type="entry name" value="Glycine--tRNA ligase 2"/>
    <property type="match status" value="1"/>
</dbReference>
<dbReference type="Gene3D" id="3.30.930.10">
    <property type="entry name" value="Bira Bifunctional Protein, Domain 2"/>
    <property type="match status" value="1"/>
</dbReference>
<dbReference type="InterPro" id="IPR002315">
    <property type="entry name" value="tRNA-synt_gly"/>
</dbReference>
<dbReference type="PROSITE" id="PS50862">
    <property type="entry name" value="AA_TRNA_LIGASE_II"/>
    <property type="match status" value="1"/>
</dbReference>
<proteinExistence type="inferred from homology"/>
<keyword evidence="3" id="KW-0436">Ligase</keyword>
<evidence type="ECO:0000256" key="4">
    <source>
        <dbReference type="ARBA" id="ARBA00022741"/>
    </source>
</evidence>
<evidence type="ECO:0000256" key="5">
    <source>
        <dbReference type="ARBA" id="ARBA00022840"/>
    </source>
</evidence>
<evidence type="ECO:0000256" key="8">
    <source>
        <dbReference type="ARBA" id="ARBA00030057"/>
    </source>
</evidence>
<dbReference type="InterPro" id="IPR002314">
    <property type="entry name" value="aa-tRNA-synt_IIb"/>
</dbReference>
<evidence type="ECO:0000256" key="2">
    <source>
        <dbReference type="ARBA" id="ARBA00012829"/>
    </source>
</evidence>
<dbReference type="InterPro" id="IPR033731">
    <property type="entry name" value="GlyRS-like_core"/>
</dbReference>
<dbReference type="CDD" id="cd00774">
    <property type="entry name" value="GlyRS-like_core"/>
    <property type="match status" value="1"/>
</dbReference>
<dbReference type="PRINTS" id="PR01043">
    <property type="entry name" value="TRNASYNTHGLY"/>
</dbReference>
<evidence type="ECO:0000256" key="7">
    <source>
        <dbReference type="ARBA" id="ARBA00023146"/>
    </source>
</evidence>
<dbReference type="InterPro" id="IPR027031">
    <property type="entry name" value="Gly-tRNA_synthase/POLG2"/>
</dbReference>
<protein>
    <recommendedName>
        <fullName evidence="2">glycine--tRNA ligase</fullName>
        <ecNumber evidence="2">6.1.1.14</ecNumber>
    </recommendedName>
    <alternativeName>
        <fullName evidence="8">Diadenosine tetraphosphate synthetase</fullName>
    </alternativeName>
</protein>
<comment type="similarity">
    <text evidence="1">Belongs to the class-II aminoacyl-tRNA synthetase family.</text>
</comment>
<dbReference type="Gene3D" id="3.30.40.230">
    <property type="match status" value="1"/>
</dbReference>
<dbReference type="EC" id="6.1.1.14" evidence="2"/>
<reference evidence="10" key="1">
    <citation type="submission" date="2015-07" db="EMBL/GenBank/DDBJ databases">
        <title>Adaptation to a free-living lifestyle via gene acquisitions in the diplomonad Trepomonas sp. PC1.</title>
        <authorList>
            <person name="Xu F."/>
            <person name="Jerlstrom-Hultqvist J."/>
            <person name="Kolisko M."/>
            <person name="Simpson A.G.B."/>
            <person name="Roger A.J."/>
            <person name="Svard S.G."/>
            <person name="Andersson J.O."/>
        </authorList>
    </citation>
    <scope>NUCLEOTIDE SEQUENCE</scope>
    <source>
        <strain evidence="10">PC1</strain>
    </source>
</reference>
<dbReference type="GO" id="GO:0005739">
    <property type="term" value="C:mitochondrion"/>
    <property type="evidence" value="ECO:0007669"/>
    <property type="project" value="TreeGrafter"/>
</dbReference>
<dbReference type="InterPro" id="IPR036621">
    <property type="entry name" value="Anticodon-bd_dom_sf"/>
</dbReference>
<dbReference type="AlphaFoldDB" id="A0A146KJU0"/>
<evidence type="ECO:0000256" key="6">
    <source>
        <dbReference type="ARBA" id="ARBA00022917"/>
    </source>
</evidence>
<dbReference type="InterPro" id="IPR045864">
    <property type="entry name" value="aa-tRNA-synth_II/BPL/LPL"/>
</dbReference>
<keyword evidence="4" id="KW-0547">Nucleotide-binding</keyword>
<evidence type="ECO:0000256" key="1">
    <source>
        <dbReference type="ARBA" id="ARBA00008226"/>
    </source>
</evidence>
<organism evidence="10">
    <name type="scientific">Trepomonas sp. PC1</name>
    <dbReference type="NCBI Taxonomy" id="1076344"/>
    <lineage>
        <taxon>Eukaryota</taxon>
        <taxon>Metamonada</taxon>
        <taxon>Diplomonadida</taxon>
        <taxon>Hexamitidae</taxon>
        <taxon>Hexamitinae</taxon>
        <taxon>Trepomonas</taxon>
    </lineage>
</organism>
<dbReference type="SUPFAM" id="SSF55681">
    <property type="entry name" value="Class II aaRS and biotin synthetases"/>
    <property type="match status" value="1"/>
</dbReference>
<keyword evidence="6" id="KW-0648">Protein biosynthesis</keyword>
<dbReference type="CDD" id="cd00858">
    <property type="entry name" value="GlyRS_anticodon"/>
    <property type="match status" value="1"/>
</dbReference>
<dbReference type="PANTHER" id="PTHR10745:SF0">
    <property type="entry name" value="GLYCINE--TRNA LIGASE"/>
    <property type="match status" value="1"/>
</dbReference>
<feature type="domain" description="Aminoacyl-transfer RNA synthetases class-II family profile" evidence="9">
    <location>
        <begin position="127"/>
        <end position="489"/>
    </location>
</feature>
<sequence length="597" mass="67988">MDKQTKAQLENALIRRFFVAPSFEIYGGIAGLFDLGPAGTQIRQNLISAWRNHFVVADDLLEVQCTCLVPEQVLVASGHVAKFADLMVKDVKTGECFRADKIIEDQLQKKIDTEKDSSLKNEMQIAFNQIDGMNETDTYQIMKKFNITSDAGNELSQPFPFNLMFQTSIGPSSQSKAYLRPETAQGIFMNFKRGFEQARQQLPFGIAQIGTAFRNEIAPRNGLLRVREFEQAEIEYFIQNREQKCKHIEDVLDLKVNLFSADQQLSNHQMTEQITIKDALQQKIISHEHLAYFMGKTYQFLTSVGVDPAKIRFRQHLPKQLAHYAKDCWDIDCLLYCGWTEIVGIADRSAYDLQVHSKATGQDLSAFIKYDAPVQKEVYTAKAVMKVLAKEMKQQAQQFKVAIEAASQEDYARIQKEIDETGKFIINGAELSKEMIQLQKAVQSIHGETITPIVIEPSFGIGRIIYTILEHSFYMRENDEQRTVFKFNPLIAPFKMAVISLMVKDELEAVTGQIIKQMRKAGVSCKGDDSGVQIGKKYARFDEIGIPYIATVDYDTLKDETVTLRERDSMKQVRVKITELEQIINKLINGMPFEEVK</sequence>
<dbReference type="InterPro" id="IPR006195">
    <property type="entry name" value="aa-tRNA-synth_II"/>
</dbReference>
<dbReference type="NCBIfam" id="NF003211">
    <property type="entry name" value="PRK04173.1"/>
    <property type="match status" value="1"/>
</dbReference>
<dbReference type="NCBIfam" id="TIGR00389">
    <property type="entry name" value="glyS_dimeric"/>
    <property type="match status" value="1"/>
</dbReference>